<sequence>MRVPRRWLLVALLSLSLSLSLPRPGRAGRCQPGELRQLWGGHTKCCPPCPWKGEDPWPCEAIQDHECRCPPGSGCGDESCLSCRRLPRCEPGWEPHRIGIIDFHFECRRCGNGSYSGRNGWCRNWTDCESSGFITLRAGNSTHNAVCGLPGRAPQPGTGEPRNSLLCLRISQGEFPSESRENSLPDPGKFPSKSRENSLPNPGKIPFSTSKSQGKFPSKSRENSLFHH</sequence>
<protein>
    <recommendedName>
        <fullName evidence="5">TNFR-Cys domain-containing protein</fullName>
    </recommendedName>
</protein>
<reference evidence="3" key="2">
    <citation type="submission" date="2025-09" db="UniProtKB">
        <authorList>
            <consortium name="Ensembl"/>
        </authorList>
    </citation>
    <scope>IDENTIFICATION</scope>
</reference>
<organism evidence="3 4">
    <name type="scientific">Cyanoderma ruficeps</name>
    <name type="common">rufous-capped babbler</name>
    <dbReference type="NCBI Taxonomy" id="181631"/>
    <lineage>
        <taxon>Eukaryota</taxon>
        <taxon>Metazoa</taxon>
        <taxon>Chordata</taxon>
        <taxon>Craniata</taxon>
        <taxon>Vertebrata</taxon>
        <taxon>Euteleostomi</taxon>
        <taxon>Archelosauria</taxon>
        <taxon>Archosauria</taxon>
        <taxon>Dinosauria</taxon>
        <taxon>Saurischia</taxon>
        <taxon>Theropoda</taxon>
        <taxon>Coelurosauria</taxon>
        <taxon>Aves</taxon>
        <taxon>Neognathae</taxon>
        <taxon>Neoaves</taxon>
        <taxon>Telluraves</taxon>
        <taxon>Australaves</taxon>
        <taxon>Passeriformes</taxon>
        <taxon>Sylvioidea</taxon>
        <taxon>Timaliidae</taxon>
        <taxon>Cyanoderma</taxon>
    </lineage>
</organism>
<feature type="chain" id="PRO_5034230539" description="TNFR-Cys domain-containing protein" evidence="2">
    <location>
        <begin position="28"/>
        <end position="228"/>
    </location>
</feature>
<dbReference type="Ensembl" id="ENSCRFT00000003636.1">
    <property type="protein sequence ID" value="ENSCRFP00000003493.1"/>
    <property type="gene ID" value="ENSCRFG00000002866.1"/>
</dbReference>
<evidence type="ECO:0000256" key="2">
    <source>
        <dbReference type="SAM" id="SignalP"/>
    </source>
</evidence>
<evidence type="ECO:0000313" key="3">
    <source>
        <dbReference type="Ensembl" id="ENSCRFP00000003493.1"/>
    </source>
</evidence>
<dbReference type="AlphaFoldDB" id="A0A8C3NWK6"/>
<name>A0A8C3NWK6_9PASS</name>
<keyword evidence="4" id="KW-1185">Reference proteome</keyword>
<reference evidence="3" key="1">
    <citation type="submission" date="2025-08" db="UniProtKB">
        <authorList>
            <consortium name="Ensembl"/>
        </authorList>
    </citation>
    <scope>IDENTIFICATION</scope>
</reference>
<feature type="region of interest" description="Disordered" evidence="1">
    <location>
        <begin position="174"/>
        <end position="228"/>
    </location>
</feature>
<dbReference type="GO" id="GO:0045785">
    <property type="term" value="P:positive regulation of cell adhesion"/>
    <property type="evidence" value="ECO:0007669"/>
    <property type="project" value="TreeGrafter"/>
</dbReference>
<proteinExistence type="predicted"/>
<dbReference type="SUPFAM" id="SSF57586">
    <property type="entry name" value="TNF receptor-like"/>
    <property type="match status" value="1"/>
</dbReference>
<feature type="compositionally biased region" description="Basic and acidic residues" evidence="1">
    <location>
        <begin position="219"/>
        <end position="228"/>
    </location>
</feature>
<dbReference type="InterPro" id="IPR053107">
    <property type="entry name" value="TNFRSF18"/>
</dbReference>
<dbReference type="Proteomes" id="UP000694396">
    <property type="component" value="Unplaced"/>
</dbReference>
<dbReference type="PANTHER" id="PTHR47388">
    <property type="entry name" value="TUMOR NECROSIS FACTOR RECEPTOR SUPERFAMILY MEMBER 18"/>
    <property type="match status" value="1"/>
</dbReference>
<accession>A0A8C3NWK6</accession>
<dbReference type="GO" id="GO:0009897">
    <property type="term" value="C:external side of plasma membrane"/>
    <property type="evidence" value="ECO:0007669"/>
    <property type="project" value="TreeGrafter"/>
</dbReference>
<dbReference type="PANTHER" id="PTHR47388:SF1">
    <property type="entry name" value="TUMOR NECROSIS FACTOR RECEPTOR SUPERFAMILY MEMBER 18"/>
    <property type="match status" value="1"/>
</dbReference>
<evidence type="ECO:0008006" key="5">
    <source>
        <dbReference type="Google" id="ProtNLM"/>
    </source>
</evidence>
<dbReference type="Gene3D" id="2.10.50.10">
    <property type="entry name" value="Tumor Necrosis Factor Receptor, subunit A, domain 2"/>
    <property type="match status" value="1"/>
</dbReference>
<evidence type="ECO:0000256" key="1">
    <source>
        <dbReference type="SAM" id="MobiDB-lite"/>
    </source>
</evidence>
<keyword evidence="2" id="KW-0732">Signal</keyword>
<feature type="signal peptide" evidence="2">
    <location>
        <begin position="1"/>
        <end position="27"/>
    </location>
</feature>
<evidence type="ECO:0000313" key="4">
    <source>
        <dbReference type="Proteomes" id="UP000694396"/>
    </source>
</evidence>